<evidence type="ECO:0008006" key="3">
    <source>
        <dbReference type="Google" id="ProtNLM"/>
    </source>
</evidence>
<gene>
    <name evidence="1" type="ORF">M9Y10_022321</name>
</gene>
<dbReference type="Proteomes" id="UP001470230">
    <property type="component" value="Unassembled WGS sequence"/>
</dbReference>
<accession>A0ABR2KSI4</accession>
<evidence type="ECO:0000313" key="1">
    <source>
        <dbReference type="EMBL" id="KAK8893892.1"/>
    </source>
</evidence>
<dbReference type="EMBL" id="JAPFFF010000003">
    <property type="protein sequence ID" value="KAK8893892.1"/>
    <property type="molecule type" value="Genomic_DNA"/>
</dbReference>
<organism evidence="1 2">
    <name type="scientific">Tritrichomonas musculus</name>
    <dbReference type="NCBI Taxonomy" id="1915356"/>
    <lineage>
        <taxon>Eukaryota</taxon>
        <taxon>Metamonada</taxon>
        <taxon>Parabasalia</taxon>
        <taxon>Tritrichomonadida</taxon>
        <taxon>Tritrichomonadidae</taxon>
        <taxon>Tritrichomonas</taxon>
    </lineage>
</organism>
<evidence type="ECO:0000313" key="2">
    <source>
        <dbReference type="Proteomes" id="UP001470230"/>
    </source>
</evidence>
<sequence length="243" mass="27915">MNKIVSQQVQEAQKNYSKNISQISEKEFVVSFSETNSFRINLPSDYPSSPPRIFRGKSEFPTAMTKNWCPIFTFLNLVEHLKIYSSVTEPQYFELNKDEVSYTISSSEVEDVSTKKSRLKLLSSSMCPTTDKALKQSNYVSNELVKEQEKVDNLKSVVSSKVKQLNTKPSVKVPPQSPTNNKDKAIKMYTDEAAKIEDEISDIINNTLTIDNFTENKDYLYDLYERMYLLQGIAQLLEDRLDL</sequence>
<comment type="caution">
    <text evidence="1">The sequence shown here is derived from an EMBL/GenBank/DDBJ whole genome shotgun (WGS) entry which is preliminary data.</text>
</comment>
<keyword evidence="2" id="KW-1185">Reference proteome</keyword>
<reference evidence="1 2" key="1">
    <citation type="submission" date="2024-04" db="EMBL/GenBank/DDBJ databases">
        <title>Tritrichomonas musculus Genome.</title>
        <authorList>
            <person name="Alves-Ferreira E."/>
            <person name="Grigg M."/>
            <person name="Lorenzi H."/>
            <person name="Galac M."/>
        </authorList>
    </citation>
    <scope>NUCLEOTIDE SEQUENCE [LARGE SCALE GENOMIC DNA]</scope>
    <source>
        <strain evidence="1 2">EAF2021</strain>
    </source>
</reference>
<protein>
    <recommendedName>
        <fullName evidence="3">UBC core domain-containing protein</fullName>
    </recommendedName>
</protein>
<proteinExistence type="predicted"/>
<name>A0ABR2KSI4_9EUKA</name>